<keyword evidence="3" id="KW-1185">Reference proteome</keyword>
<dbReference type="Proteomes" id="UP000299102">
    <property type="component" value="Unassembled WGS sequence"/>
</dbReference>
<gene>
    <name evidence="2" type="ORF">EVAR_86860_1</name>
</gene>
<dbReference type="OrthoDB" id="6610237at2759"/>
<reference evidence="2 3" key="1">
    <citation type="journal article" date="2019" name="Commun. Biol.">
        <title>The bagworm genome reveals a unique fibroin gene that provides high tensile strength.</title>
        <authorList>
            <person name="Kono N."/>
            <person name="Nakamura H."/>
            <person name="Ohtoshi R."/>
            <person name="Tomita M."/>
            <person name="Numata K."/>
            <person name="Arakawa K."/>
        </authorList>
    </citation>
    <scope>NUCLEOTIDE SEQUENCE [LARGE SCALE GENOMIC DNA]</scope>
</reference>
<feature type="region of interest" description="Disordered" evidence="1">
    <location>
        <begin position="1"/>
        <end position="112"/>
    </location>
</feature>
<comment type="caution">
    <text evidence="2">The sequence shown here is derived from an EMBL/GenBank/DDBJ whole genome shotgun (WGS) entry which is preliminary data.</text>
</comment>
<name>A0A4C1VTR4_EUMVA</name>
<sequence length="312" mass="34459">MQRNPQPFTLRDGYAISAGAGAGRPASVGAFERKKNVNSDVVYDEDSSTSLPRTTATYPEEEEAGTSVPEDTEPPQQRSPKTEKNNQSSTLTRTDNDRKSTHPPAKTTKSSTLKGWIEDTWLRPPAALLVPLRAVAINRAMAVWRDLTAEGLNVSDIIVIGFDSKVAVPWDNRDKGGRWTVKIDNFISICLRRDNAGTSVRGERPVVVAEVLSTYIVLHDLHAARCAFCGLPTVAVSTCGTDGLRLAGVAQENPMQTELNWWRMKEGSNNKHTIPTSWHETIDGYEESEREICKECSMWKSVVSVYPSAKQV</sequence>
<feature type="compositionally biased region" description="Polar residues" evidence="1">
    <location>
        <begin position="74"/>
        <end position="93"/>
    </location>
</feature>
<accession>A0A4C1VTR4</accession>
<organism evidence="2 3">
    <name type="scientific">Eumeta variegata</name>
    <name type="common">Bagworm moth</name>
    <name type="synonym">Eumeta japonica</name>
    <dbReference type="NCBI Taxonomy" id="151549"/>
    <lineage>
        <taxon>Eukaryota</taxon>
        <taxon>Metazoa</taxon>
        <taxon>Ecdysozoa</taxon>
        <taxon>Arthropoda</taxon>
        <taxon>Hexapoda</taxon>
        <taxon>Insecta</taxon>
        <taxon>Pterygota</taxon>
        <taxon>Neoptera</taxon>
        <taxon>Endopterygota</taxon>
        <taxon>Lepidoptera</taxon>
        <taxon>Glossata</taxon>
        <taxon>Ditrysia</taxon>
        <taxon>Tineoidea</taxon>
        <taxon>Psychidae</taxon>
        <taxon>Oiketicinae</taxon>
        <taxon>Eumeta</taxon>
    </lineage>
</organism>
<evidence type="ECO:0000256" key="1">
    <source>
        <dbReference type="SAM" id="MobiDB-lite"/>
    </source>
</evidence>
<feature type="compositionally biased region" description="Polar residues" evidence="1">
    <location>
        <begin position="48"/>
        <end position="57"/>
    </location>
</feature>
<evidence type="ECO:0000313" key="3">
    <source>
        <dbReference type="Proteomes" id="UP000299102"/>
    </source>
</evidence>
<dbReference type="AlphaFoldDB" id="A0A4C1VTR4"/>
<dbReference type="EMBL" id="BGZK01000407">
    <property type="protein sequence ID" value="GBP41890.1"/>
    <property type="molecule type" value="Genomic_DNA"/>
</dbReference>
<evidence type="ECO:0000313" key="2">
    <source>
        <dbReference type="EMBL" id="GBP41890.1"/>
    </source>
</evidence>
<proteinExistence type="predicted"/>
<protein>
    <submittedName>
        <fullName evidence="2">Uncharacterized protein</fullName>
    </submittedName>
</protein>